<feature type="domain" description="Methionyl-tRNA synthetase anticodon-binding" evidence="11">
    <location>
        <begin position="403"/>
        <end position="535"/>
    </location>
</feature>
<comment type="caution">
    <text evidence="12">The sequence shown here is derived from an EMBL/GenBank/DDBJ whole genome shotgun (WGS) entry which is preliminary data.</text>
</comment>
<gene>
    <name evidence="9" type="primary">metG</name>
    <name evidence="12" type="ORF">GRI69_09495</name>
</gene>
<dbReference type="Gene3D" id="1.10.730.10">
    <property type="entry name" value="Isoleucyl-tRNA Synthetase, Domain 1"/>
    <property type="match status" value="1"/>
</dbReference>
<dbReference type="PROSITE" id="PS00178">
    <property type="entry name" value="AA_TRNA_LIGASE_I"/>
    <property type="match status" value="1"/>
</dbReference>
<evidence type="ECO:0000313" key="13">
    <source>
        <dbReference type="Proteomes" id="UP000448199"/>
    </source>
</evidence>
<dbReference type="SUPFAM" id="SSF52374">
    <property type="entry name" value="Nucleotidylyl transferase"/>
    <property type="match status" value="1"/>
</dbReference>
<dbReference type="InterPro" id="IPR014729">
    <property type="entry name" value="Rossmann-like_a/b/a_fold"/>
</dbReference>
<dbReference type="GO" id="GO:0005737">
    <property type="term" value="C:cytoplasm"/>
    <property type="evidence" value="ECO:0007669"/>
    <property type="project" value="UniProtKB-SubCell"/>
</dbReference>
<dbReference type="InterPro" id="IPR015413">
    <property type="entry name" value="Methionyl/Leucyl_tRNA_Synth"/>
</dbReference>
<evidence type="ECO:0000256" key="4">
    <source>
        <dbReference type="ARBA" id="ARBA00022598"/>
    </source>
</evidence>
<organism evidence="12 13">
    <name type="scientific">Qipengyuania vulgaris</name>
    <dbReference type="NCBI Taxonomy" id="291985"/>
    <lineage>
        <taxon>Bacteria</taxon>
        <taxon>Pseudomonadati</taxon>
        <taxon>Pseudomonadota</taxon>
        <taxon>Alphaproteobacteria</taxon>
        <taxon>Sphingomonadales</taxon>
        <taxon>Erythrobacteraceae</taxon>
        <taxon>Qipengyuania</taxon>
    </lineage>
</organism>
<evidence type="ECO:0000256" key="9">
    <source>
        <dbReference type="HAMAP-Rule" id="MF_01228"/>
    </source>
</evidence>
<dbReference type="Gene3D" id="3.40.50.620">
    <property type="entry name" value="HUPs"/>
    <property type="match status" value="1"/>
</dbReference>
<dbReference type="EMBL" id="WTYC01000004">
    <property type="protein sequence ID" value="MXO48490.1"/>
    <property type="molecule type" value="Genomic_DNA"/>
</dbReference>
<dbReference type="OrthoDB" id="9810191at2"/>
<keyword evidence="5 9" id="KW-0547">Nucleotide-binding</keyword>
<accession>A0A844XSA2</accession>
<dbReference type="EC" id="6.1.1.10" evidence="9"/>
<dbReference type="GO" id="GO:0004825">
    <property type="term" value="F:methionine-tRNA ligase activity"/>
    <property type="evidence" value="ECO:0007669"/>
    <property type="project" value="UniProtKB-UniRule"/>
</dbReference>
<keyword evidence="4 9" id="KW-0436">Ligase</keyword>
<comment type="similarity">
    <text evidence="9">Belongs to the class-I aminoacyl-tRNA synthetase family. MetG type 2B subfamily.</text>
</comment>
<evidence type="ECO:0000256" key="3">
    <source>
        <dbReference type="ARBA" id="ARBA00022490"/>
    </source>
</evidence>
<dbReference type="Pfam" id="PF09334">
    <property type="entry name" value="tRNA-synt_1g"/>
    <property type="match status" value="1"/>
</dbReference>
<dbReference type="InterPro" id="IPR023457">
    <property type="entry name" value="Met-tRNA_synth_2"/>
</dbReference>
<dbReference type="CDD" id="cd07957">
    <property type="entry name" value="Anticodon_Ia_Met"/>
    <property type="match status" value="1"/>
</dbReference>
<evidence type="ECO:0000256" key="8">
    <source>
        <dbReference type="ARBA" id="ARBA00023146"/>
    </source>
</evidence>
<dbReference type="PANTHER" id="PTHR43326:SF1">
    <property type="entry name" value="METHIONINE--TRNA LIGASE, MITOCHONDRIAL"/>
    <property type="match status" value="1"/>
</dbReference>
<dbReference type="Proteomes" id="UP000448199">
    <property type="component" value="Unassembled WGS sequence"/>
</dbReference>
<evidence type="ECO:0000313" key="12">
    <source>
        <dbReference type="EMBL" id="MXO48490.1"/>
    </source>
</evidence>
<comment type="catalytic activity">
    <reaction evidence="9">
        <text>tRNA(Met) + L-methionine + ATP = L-methionyl-tRNA(Met) + AMP + diphosphate</text>
        <dbReference type="Rhea" id="RHEA:13481"/>
        <dbReference type="Rhea" id="RHEA-COMP:9667"/>
        <dbReference type="Rhea" id="RHEA-COMP:9698"/>
        <dbReference type="ChEBI" id="CHEBI:30616"/>
        <dbReference type="ChEBI" id="CHEBI:33019"/>
        <dbReference type="ChEBI" id="CHEBI:57844"/>
        <dbReference type="ChEBI" id="CHEBI:78442"/>
        <dbReference type="ChEBI" id="CHEBI:78530"/>
        <dbReference type="ChEBI" id="CHEBI:456215"/>
        <dbReference type="EC" id="6.1.1.10"/>
    </reaction>
</comment>
<dbReference type="HAMAP" id="MF_01228">
    <property type="entry name" value="Met_tRNA_synth_type2"/>
    <property type="match status" value="1"/>
</dbReference>
<comment type="subcellular location">
    <subcellularLocation>
        <location evidence="2 9">Cytoplasm</location>
    </subcellularLocation>
</comment>
<dbReference type="NCBIfam" id="NF008900">
    <property type="entry name" value="PRK12267.1"/>
    <property type="match status" value="1"/>
</dbReference>
<protein>
    <recommendedName>
        <fullName evidence="9">Methionine--tRNA ligase</fullName>
        <ecNumber evidence="9">6.1.1.10</ecNumber>
    </recommendedName>
    <alternativeName>
        <fullName evidence="9">Methionyl-tRNA synthetase</fullName>
        <shortName evidence="9">MetRS</shortName>
    </alternativeName>
</protein>
<keyword evidence="8 9" id="KW-0030">Aminoacyl-tRNA synthetase</keyword>
<dbReference type="SUPFAM" id="SSF47323">
    <property type="entry name" value="Anticodon-binding domain of a subclass of class I aminoacyl-tRNA synthetases"/>
    <property type="match status" value="1"/>
</dbReference>
<name>A0A844XSA2_9SPHN</name>
<keyword evidence="7 9" id="KW-0648">Protein biosynthesis</keyword>
<evidence type="ECO:0000259" key="10">
    <source>
        <dbReference type="Pfam" id="PF09334"/>
    </source>
</evidence>
<evidence type="ECO:0000256" key="1">
    <source>
        <dbReference type="ARBA" id="ARBA00003314"/>
    </source>
</evidence>
<dbReference type="CDD" id="cd00814">
    <property type="entry name" value="MetRS_core"/>
    <property type="match status" value="1"/>
</dbReference>
<keyword evidence="13" id="KW-1185">Reference proteome</keyword>
<dbReference type="GO" id="GO:0005524">
    <property type="term" value="F:ATP binding"/>
    <property type="evidence" value="ECO:0007669"/>
    <property type="project" value="UniProtKB-UniRule"/>
</dbReference>
<dbReference type="AlphaFoldDB" id="A0A844XSA2"/>
<dbReference type="InterPro" id="IPR014758">
    <property type="entry name" value="Met-tRNA_synth"/>
</dbReference>
<dbReference type="InterPro" id="IPR009080">
    <property type="entry name" value="tRNAsynth_Ia_anticodon-bd"/>
</dbReference>
<evidence type="ECO:0000259" key="11">
    <source>
        <dbReference type="Pfam" id="PF19303"/>
    </source>
</evidence>
<dbReference type="NCBIfam" id="TIGR00398">
    <property type="entry name" value="metG"/>
    <property type="match status" value="1"/>
</dbReference>
<reference evidence="12 13" key="1">
    <citation type="submission" date="2019-12" db="EMBL/GenBank/DDBJ databases">
        <title>Genomic-based taxomic classification of the family Erythrobacteraceae.</title>
        <authorList>
            <person name="Xu L."/>
        </authorList>
    </citation>
    <scope>NUCLEOTIDE SEQUENCE [LARGE SCALE GENOMIC DNA]</scope>
    <source>
        <strain evidence="12 13">DSM 17792</strain>
    </source>
</reference>
<comment type="caution">
    <text evidence="9">Lacks conserved residue(s) required for the propagation of feature annotation.</text>
</comment>
<dbReference type="PANTHER" id="PTHR43326">
    <property type="entry name" value="METHIONYL-TRNA SYNTHETASE"/>
    <property type="match status" value="1"/>
</dbReference>
<keyword evidence="6 9" id="KW-0067">ATP-binding</keyword>
<proteinExistence type="inferred from homology"/>
<dbReference type="PRINTS" id="PR01041">
    <property type="entry name" value="TRNASYNTHMET"/>
</dbReference>
<evidence type="ECO:0000256" key="2">
    <source>
        <dbReference type="ARBA" id="ARBA00004496"/>
    </source>
</evidence>
<dbReference type="GO" id="GO:0006431">
    <property type="term" value="P:methionyl-tRNA aminoacylation"/>
    <property type="evidence" value="ECO:0007669"/>
    <property type="project" value="UniProtKB-UniRule"/>
</dbReference>
<dbReference type="InterPro" id="IPR033911">
    <property type="entry name" value="MetRS_core"/>
</dbReference>
<dbReference type="InterPro" id="IPR001412">
    <property type="entry name" value="aa-tRNA-synth_I_CS"/>
</dbReference>
<feature type="domain" description="Methionyl/Leucyl tRNA synthetase" evidence="10">
    <location>
        <begin position="29"/>
        <end position="385"/>
    </location>
</feature>
<dbReference type="Pfam" id="PF19303">
    <property type="entry name" value="Anticodon_3"/>
    <property type="match status" value="1"/>
</dbReference>
<evidence type="ECO:0000256" key="7">
    <source>
        <dbReference type="ARBA" id="ARBA00022917"/>
    </source>
</evidence>
<keyword evidence="3 9" id="KW-0963">Cytoplasm</keyword>
<sequence length="542" mass="60981">MRACSAWKSGPCSYKRARLASAAMSEPFYITTAIHYPNGKPHIGHAYETIAADVIARFQRLMGRDVRFQTGTDEHGLKMAQKARDLGKTPRELADEMAGEFKDLFDRLDITYDRFIRTTDADHHQASRAIWEAMEAKGDLYLDRYEGWYSVRDEAYYDEKELVEGEGGEKLSPQGTPVEWTEEETWFFRLSKYAEPLLELLKKPGFLEPASRRNEMIAFVEGGLKDLSVSRTSFDWGVKVPGHDDHVMYVWVDALTNYITGVGYPDDSEMFRKYWPASLHLIGKDIVRFHTIYWPAFLMSADIPVPQQVFGHGFLLNRGVKESKSAGNVTDPNELIDLFGVDSLRYFLLAEVVFGKDGTYSAEALVNKVNAELANSFGNLAQRTLSMIHKNMDGKLEAFEPNESDKALLTTVRDACAATLPREFEALNFSVGIESWLKAVFACNAYVDEQAPWALKKSDPERMKAVLQTLFLAIRDLAIAIQPVVPTKAGVVLDQLGVTAERRTYTDLSDENWFGALVAAGHVIEKPTPAFPRLEMPEVEAA</sequence>
<evidence type="ECO:0000256" key="6">
    <source>
        <dbReference type="ARBA" id="ARBA00022840"/>
    </source>
</evidence>
<dbReference type="InterPro" id="IPR041872">
    <property type="entry name" value="Anticodon_Met"/>
</dbReference>
<evidence type="ECO:0000256" key="5">
    <source>
        <dbReference type="ARBA" id="ARBA00022741"/>
    </source>
</evidence>
<dbReference type="Gene3D" id="2.170.220.10">
    <property type="match status" value="1"/>
</dbReference>
<comment type="subunit">
    <text evidence="9">Monomer.</text>
</comment>
<comment type="function">
    <text evidence="1 9">Is required not only for elongation of protein synthesis but also for the initiation of all mRNA translation through initiator tRNA(fMet) aminoacylation.</text>
</comment>
<dbReference type="FunFam" id="2.170.220.10:FF:000002">
    <property type="entry name" value="Methionine--tRNA ligase"/>
    <property type="match status" value="1"/>
</dbReference>